<evidence type="ECO:0000313" key="3">
    <source>
        <dbReference type="Proteomes" id="UP000236286"/>
    </source>
</evidence>
<proteinExistence type="predicted"/>
<feature type="compositionally biased region" description="Pro residues" evidence="1">
    <location>
        <begin position="51"/>
        <end position="60"/>
    </location>
</feature>
<organism evidence="2 3">
    <name type="scientific">Methylocella silvestris</name>
    <dbReference type="NCBI Taxonomy" id="199596"/>
    <lineage>
        <taxon>Bacteria</taxon>
        <taxon>Pseudomonadati</taxon>
        <taxon>Pseudomonadota</taxon>
        <taxon>Alphaproteobacteria</taxon>
        <taxon>Hyphomicrobiales</taxon>
        <taxon>Beijerinckiaceae</taxon>
        <taxon>Methylocella</taxon>
    </lineage>
</organism>
<protein>
    <submittedName>
        <fullName evidence="2">Uncharacterized protein</fullName>
    </submittedName>
</protein>
<dbReference type="AlphaFoldDB" id="A0A2J7TM05"/>
<dbReference type="Proteomes" id="UP000236286">
    <property type="component" value="Unassembled WGS sequence"/>
</dbReference>
<gene>
    <name evidence="2" type="ORF">CR492_02245</name>
</gene>
<reference evidence="2 3" key="1">
    <citation type="submission" date="2017-10" db="EMBL/GenBank/DDBJ databases">
        <title>Genome announcement of Methylocella silvestris TVC from permafrost.</title>
        <authorList>
            <person name="Wang J."/>
            <person name="Geng K."/>
            <person name="Ul-Haque F."/>
            <person name="Crombie A.T."/>
            <person name="Street L.E."/>
            <person name="Wookey P.A."/>
            <person name="Murrell J.C."/>
            <person name="Pratscher J."/>
        </authorList>
    </citation>
    <scope>NUCLEOTIDE SEQUENCE [LARGE SCALE GENOMIC DNA]</scope>
    <source>
        <strain evidence="2 3">TVC</strain>
    </source>
</reference>
<comment type="caution">
    <text evidence="2">The sequence shown here is derived from an EMBL/GenBank/DDBJ whole genome shotgun (WGS) entry which is preliminary data.</text>
</comment>
<feature type="region of interest" description="Disordered" evidence="1">
    <location>
        <begin position="43"/>
        <end position="72"/>
    </location>
</feature>
<evidence type="ECO:0000313" key="2">
    <source>
        <dbReference type="EMBL" id="PNG27747.1"/>
    </source>
</evidence>
<dbReference type="EMBL" id="PDZR01000001">
    <property type="protein sequence ID" value="PNG27747.1"/>
    <property type="molecule type" value="Genomic_DNA"/>
</dbReference>
<accession>A0A2J7TM05</accession>
<evidence type="ECO:0000256" key="1">
    <source>
        <dbReference type="SAM" id="MobiDB-lite"/>
    </source>
</evidence>
<sequence length="93" mass="10295">MIAGVIACFIAVKVVVEIGRTWVLFWNDILAAATALLSRRQGIDQQTAPERAPPPMNEPPPRADSRKSRQKRVAAARLQVIFAVLSARRRASF</sequence>
<name>A0A2J7TM05_METSI</name>